<sequence>HFLARAKRLPSEFQTDGVSPPRPANEPTHPVDLQKGVVDYGKWHWLSLSKERLAFESDFLTPPDPASAPIRLVDLPENENDIHLWLCILDFRKLDSFTGICQVMSELMKRKTLHEVQGRAAERFWGTILSAGLKHQQDHLLENVWAYTQWLYEKHGKRWPNIYWYSIDYFTNKARKKDAELWHSRLSPNFGPDAATFELLLKKLLSYNNHTRHEISRVKREEIVRWLYRETPYRNLYDAVVPFLYERGFSNYAAIWRKILVDNGDLPRSHASRTFLQFLSTYEPKIQLTKTEIVVRDLKSPSLQSGQGEINGQGQNMRYLINKVHGQTFGIEEKAYNDELGARWFASTWVSLDFVIDSIRFLGFTSIGPLSLQSLALRESNTKGIIRRINQLEKAGIGLGTSTYASAIRNWAAASNEDMLQQILQSDMHPDVYDDGYLQRHVFGEALSTGDWSQYRLLFEARISLLTQLITEASNQLLIICLGANNQPLITKIIDAMQHKGIELFPRSVGAISTHIIRNVSPARGDDISVAVFYGRLCSRVIGLQCPPSVEAMRILLEKIGRSRRMQDFLELATKFIDYYHHARLQDRNTRFHVLDVAPQFRESAAKDGFQVMPHQLDIHHKLHPVQQVFRKNMQSALVRWTFHQDL</sequence>
<dbReference type="AlphaFoldDB" id="A0AA40AR10"/>
<dbReference type="EMBL" id="JAUKUA010000003">
    <property type="protein sequence ID" value="KAK0720362.1"/>
    <property type="molecule type" value="Genomic_DNA"/>
</dbReference>
<gene>
    <name evidence="2" type="ORF">B0H67DRAFT_467605</name>
</gene>
<evidence type="ECO:0000313" key="3">
    <source>
        <dbReference type="Proteomes" id="UP001172102"/>
    </source>
</evidence>
<organism evidence="2 3">
    <name type="scientific">Lasiosphaeris hirsuta</name>
    <dbReference type="NCBI Taxonomy" id="260670"/>
    <lineage>
        <taxon>Eukaryota</taxon>
        <taxon>Fungi</taxon>
        <taxon>Dikarya</taxon>
        <taxon>Ascomycota</taxon>
        <taxon>Pezizomycotina</taxon>
        <taxon>Sordariomycetes</taxon>
        <taxon>Sordariomycetidae</taxon>
        <taxon>Sordariales</taxon>
        <taxon>Lasiosphaeriaceae</taxon>
        <taxon>Lasiosphaeris</taxon>
    </lineage>
</organism>
<comment type="caution">
    <text evidence="2">The sequence shown here is derived from an EMBL/GenBank/DDBJ whole genome shotgun (WGS) entry which is preliminary data.</text>
</comment>
<feature type="non-terminal residue" evidence="2">
    <location>
        <position position="1"/>
    </location>
</feature>
<dbReference type="Proteomes" id="UP001172102">
    <property type="component" value="Unassembled WGS sequence"/>
</dbReference>
<evidence type="ECO:0000256" key="1">
    <source>
        <dbReference type="SAM" id="MobiDB-lite"/>
    </source>
</evidence>
<name>A0AA40AR10_9PEZI</name>
<feature type="non-terminal residue" evidence="2">
    <location>
        <position position="647"/>
    </location>
</feature>
<evidence type="ECO:0000313" key="2">
    <source>
        <dbReference type="EMBL" id="KAK0720362.1"/>
    </source>
</evidence>
<reference evidence="2" key="1">
    <citation type="submission" date="2023-06" db="EMBL/GenBank/DDBJ databases">
        <title>Genome-scale phylogeny and comparative genomics of the fungal order Sordariales.</title>
        <authorList>
            <consortium name="Lawrence Berkeley National Laboratory"/>
            <person name="Hensen N."/>
            <person name="Bonometti L."/>
            <person name="Westerberg I."/>
            <person name="Brannstrom I.O."/>
            <person name="Guillou S."/>
            <person name="Cros-Aarteil S."/>
            <person name="Calhoun S."/>
            <person name="Haridas S."/>
            <person name="Kuo A."/>
            <person name="Mondo S."/>
            <person name="Pangilinan J."/>
            <person name="Riley R."/>
            <person name="Labutti K."/>
            <person name="Andreopoulos B."/>
            <person name="Lipzen A."/>
            <person name="Chen C."/>
            <person name="Yanf M."/>
            <person name="Daum C."/>
            <person name="Ng V."/>
            <person name="Clum A."/>
            <person name="Steindorff A."/>
            <person name="Ohm R."/>
            <person name="Martin F."/>
            <person name="Silar P."/>
            <person name="Natvig D."/>
            <person name="Lalanne C."/>
            <person name="Gautier V."/>
            <person name="Ament-Velasquez S.L."/>
            <person name="Kruys A."/>
            <person name="Hutchinson M.I."/>
            <person name="Powell A.J."/>
            <person name="Barry K."/>
            <person name="Miller A.N."/>
            <person name="Grigoriev I.V."/>
            <person name="Debuchy R."/>
            <person name="Gladieux P."/>
            <person name="Thoren M.H."/>
            <person name="Johannesson H."/>
        </authorList>
    </citation>
    <scope>NUCLEOTIDE SEQUENCE</scope>
    <source>
        <strain evidence="2">SMH4607-1</strain>
    </source>
</reference>
<protein>
    <submittedName>
        <fullName evidence="2">Uncharacterized protein</fullName>
    </submittedName>
</protein>
<feature type="region of interest" description="Disordered" evidence="1">
    <location>
        <begin position="1"/>
        <end position="31"/>
    </location>
</feature>
<proteinExistence type="predicted"/>
<accession>A0AA40AR10</accession>
<keyword evidence="3" id="KW-1185">Reference proteome</keyword>